<evidence type="ECO:0000256" key="6">
    <source>
        <dbReference type="ARBA" id="ARBA00023235"/>
    </source>
</evidence>
<dbReference type="InterPro" id="IPR016055">
    <property type="entry name" value="A-D-PHexomutase_a/b/a-I/II/III"/>
</dbReference>
<dbReference type="GO" id="GO:0008973">
    <property type="term" value="F:phosphopentomutase activity"/>
    <property type="evidence" value="ECO:0007669"/>
    <property type="project" value="TreeGrafter"/>
</dbReference>
<feature type="domain" description="Alpha-D-phosphohexomutase C-terminal" evidence="7">
    <location>
        <begin position="571"/>
        <end position="590"/>
    </location>
</feature>
<dbReference type="InterPro" id="IPR005845">
    <property type="entry name" value="A-D-PHexomutase_a/b/a-II"/>
</dbReference>
<comment type="cofactor">
    <cofactor evidence="1">
        <name>Mg(2+)</name>
        <dbReference type="ChEBI" id="CHEBI:18420"/>
    </cofactor>
</comment>
<dbReference type="Pfam" id="PF00408">
    <property type="entry name" value="PGM_PMM_IV"/>
    <property type="match status" value="1"/>
</dbReference>
<dbReference type="InterPro" id="IPR036900">
    <property type="entry name" value="A-D-PHexomutase_C_sf"/>
</dbReference>
<protein>
    <submittedName>
        <fullName evidence="11">Phosphomannomutase</fullName>
    </submittedName>
</protein>
<dbReference type="InterPro" id="IPR005844">
    <property type="entry name" value="A-D-PHexomutase_a/b/a-I"/>
</dbReference>
<dbReference type="SUPFAM" id="SSF55957">
    <property type="entry name" value="Phosphoglucomutase, C-terminal domain"/>
    <property type="match status" value="1"/>
</dbReference>
<keyword evidence="5" id="KW-0460">Magnesium</keyword>
<keyword evidence="6" id="KW-0413">Isomerase</keyword>
<dbReference type="Pfam" id="PF02880">
    <property type="entry name" value="PGM_PMM_III"/>
    <property type="match status" value="1"/>
</dbReference>
<dbReference type="InterPro" id="IPR005846">
    <property type="entry name" value="A-D-PHexomutase_a/b/a-III"/>
</dbReference>
<dbReference type="Gene3D" id="3.30.310.50">
    <property type="entry name" value="Alpha-D-phosphohexomutase, C-terminal domain"/>
    <property type="match status" value="1"/>
</dbReference>
<feature type="domain" description="Alpha-D-phosphohexomutase alpha/beta/alpha" evidence="10">
    <location>
        <begin position="363"/>
        <end position="491"/>
    </location>
</feature>
<evidence type="ECO:0000313" key="12">
    <source>
        <dbReference type="Proteomes" id="UP000218542"/>
    </source>
</evidence>
<evidence type="ECO:0000259" key="9">
    <source>
        <dbReference type="Pfam" id="PF02879"/>
    </source>
</evidence>
<dbReference type="EMBL" id="BAOS01000007">
    <property type="protein sequence ID" value="GAX60205.1"/>
    <property type="molecule type" value="Genomic_DNA"/>
</dbReference>
<dbReference type="RefSeq" id="WP_096893495.1">
    <property type="nucleotide sequence ID" value="NZ_BAOS01000007.1"/>
</dbReference>
<dbReference type="GO" id="GO:0006166">
    <property type="term" value="P:purine ribonucleoside salvage"/>
    <property type="evidence" value="ECO:0007669"/>
    <property type="project" value="TreeGrafter"/>
</dbReference>
<gene>
    <name evidence="11" type="ORF">SCALIN_C07_0016</name>
</gene>
<name>A0A286TWF8_9BACT</name>
<dbReference type="CDD" id="cd05799">
    <property type="entry name" value="PGM2"/>
    <property type="match status" value="1"/>
</dbReference>
<feature type="domain" description="Alpha-D-phosphohexomutase alpha/beta/alpha" evidence="8">
    <location>
        <begin position="143"/>
        <end position="225"/>
    </location>
</feature>
<proteinExistence type="inferred from homology"/>
<reference evidence="12" key="1">
    <citation type="journal article" date="2017" name="Environ. Microbiol. Rep.">
        <title>Genetic Diversity of Marine Anaerobic Ammonium-Oxidizing Bacteria as Revealed by Genomic and Proteomic Analyses of 'Candidatus Scalindua japonica'.</title>
        <authorList>
            <person name="Oshiki M."/>
            <person name="Mizuto K."/>
            <person name="Kimura Z."/>
            <person name="Kindaichi T."/>
            <person name="Satoh H."/>
            <person name="Okabe S."/>
        </authorList>
    </citation>
    <scope>NUCLEOTIDE SEQUENCE [LARGE SCALE GENOMIC DNA]</scope>
    <source>
        <strain evidence="12">husup-a2</strain>
    </source>
</reference>
<keyword evidence="12" id="KW-1185">Reference proteome</keyword>
<dbReference type="Pfam" id="PF02879">
    <property type="entry name" value="PGM_PMM_II"/>
    <property type="match status" value="1"/>
</dbReference>
<dbReference type="AlphaFoldDB" id="A0A286TWF8"/>
<evidence type="ECO:0000259" key="7">
    <source>
        <dbReference type="Pfam" id="PF00408"/>
    </source>
</evidence>
<sequence length="705" mass="79525">MIDSSQLLEKARDGFNTLDIGRQYVDSALENLEEWLTDEMFSSYATQIAYLINSGKWDFLLDSFYQVIPFGTGGRRGPVGIGPNRINLWTIKASAQGHSQYLYKQYGEEAKRRGIVISYDVREYIQKGVYNDTIDNPVMNLNCKQLAIACAEVYTANGIKVLMFDGVRSTPELSFAIRHLKAISGIMISASHNQPTDNGKKVYDEFGGQLIPPDDQNLVNEVTKNVQEIKTMDLGVSEENGLIEYIGKEVDEAFWNTVSSLSLSQERELKILYSPLHGTGLTSVHPILEQMNFDVVLDPKTSNLSGAFENVTFNIPNPEVRESFDTSLSAAEEVNADVIISTDPDADRIGIMVKHNGSWMFLNGNEIGIILTQYGISKYRDKNILSEDCIVIKTGVTNSLIEKITKENSIQCIPDLLVGFKYIGAEMNRMEKSGKMQKFILGTEESHGFIVGNYSRDKDAACAAVWLSELAAELKRDSKTLMDYLDEIYSQYGYCHNYLTEIRLTGAKGMEQIALIMDHLRKNDVGSLSDFVVNEKVDRWDGEPFLSPTDKASRNVILFNLDSTPDTQSIRIIVRPSGTEPKVKVYIEVVGKPCNLDTLQSEREKISAIRESIEKTFMRYCYKILDVDFPERGFLLFWQLPLDVKIKYFEIEDDIVALKSISDKGEREERLEKLFEFLGSDPIEKVDKAFSNKFGAGIREYLGVS</sequence>
<evidence type="ECO:0000259" key="10">
    <source>
        <dbReference type="Pfam" id="PF02880"/>
    </source>
</evidence>
<comment type="similarity">
    <text evidence="2">Belongs to the phosphohexose mutase family.</text>
</comment>
<feature type="domain" description="Alpha-D-phosphohexomutase alpha/beta/alpha" evidence="9">
    <location>
        <begin position="255"/>
        <end position="357"/>
    </location>
</feature>
<accession>A0A286TWF8</accession>
<dbReference type="Proteomes" id="UP000218542">
    <property type="component" value="Unassembled WGS sequence"/>
</dbReference>
<dbReference type="Gene3D" id="3.40.120.10">
    <property type="entry name" value="Alpha-D-Glucose-1,6-Bisphosphate, subunit A, domain 3"/>
    <property type="match status" value="3"/>
</dbReference>
<evidence type="ECO:0000256" key="1">
    <source>
        <dbReference type="ARBA" id="ARBA00001946"/>
    </source>
</evidence>
<dbReference type="GO" id="GO:0005975">
    <property type="term" value="P:carbohydrate metabolic process"/>
    <property type="evidence" value="ECO:0007669"/>
    <property type="project" value="InterPro"/>
</dbReference>
<dbReference type="GO" id="GO:0046872">
    <property type="term" value="F:metal ion binding"/>
    <property type="evidence" value="ECO:0007669"/>
    <property type="project" value="UniProtKB-KW"/>
</dbReference>
<evidence type="ECO:0000313" key="11">
    <source>
        <dbReference type="EMBL" id="GAX60205.1"/>
    </source>
</evidence>
<evidence type="ECO:0000256" key="4">
    <source>
        <dbReference type="ARBA" id="ARBA00022723"/>
    </source>
</evidence>
<organism evidence="11 12">
    <name type="scientific">Candidatus Scalindua japonica</name>
    <dbReference type="NCBI Taxonomy" id="1284222"/>
    <lineage>
        <taxon>Bacteria</taxon>
        <taxon>Pseudomonadati</taxon>
        <taxon>Planctomycetota</taxon>
        <taxon>Candidatus Brocadiia</taxon>
        <taxon>Candidatus Brocadiales</taxon>
        <taxon>Candidatus Scalinduaceae</taxon>
        <taxon>Candidatus Scalindua</taxon>
    </lineage>
</organism>
<comment type="caution">
    <text evidence="11">The sequence shown here is derived from an EMBL/GenBank/DDBJ whole genome shotgun (WGS) entry which is preliminary data.</text>
</comment>
<dbReference type="OrthoDB" id="9806956at2"/>
<dbReference type="InterPro" id="IPR005843">
    <property type="entry name" value="A-D-PHexomutase_C"/>
</dbReference>
<dbReference type="SUPFAM" id="SSF53738">
    <property type="entry name" value="Phosphoglucomutase, first 3 domains"/>
    <property type="match status" value="3"/>
</dbReference>
<dbReference type="PANTHER" id="PTHR45745">
    <property type="entry name" value="PHOSPHOMANNOMUTASE 45A"/>
    <property type="match status" value="1"/>
</dbReference>
<evidence type="ECO:0000256" key="3">
    <source>
        <dbReference type="ARBA" id="ARBA00022553"/>
    </source>
</evidence>
<evidence type="ECO:0000256" key="2">
    <source>
        <dbReference type="ARBA" id="ARBA00010231"/>
    </source>
</evidence>
<dbReference type="PANTHER" id="PTHR45745:SF1">
    <property type="entry name" value="PHOSPHOGLUCOMUTASE 2B-RELATED"/>
    <property type="match status" value="1"/>
</dbReference>
<evidence type="ECO:0000256" key="5">
    <source>
        <dbReference type="ARBA" id="ARBA00022842"/>
    </source>
</evidence>
<dbReference type="Pfam" id="PF02878">
    <property type="entry name" value="PGM_PMM_I"/>
    <property type="match status" value="1"/>
</dbReference>
<keyword evidence="3" id="KW-0597">Phosphoprotein</keyword>
<evidence type="ECO:0000259" key="8">
    <source>
        <dbReference type="Pfam" id="PF02878"/>
    </source>
</evidence>
<keyword evidence="4" id="KW-0479">Metal-binding</keyword>